<evidence type="ECO:0000313" key="7">
    <source>
        <dbReference type="Proteomes" id="UP001651690"/>
    </source>
</evidence>
<dbReference type="PANTHER" id="PTHR30055:SF238">
    <property type="entry name" value="MYCOFACTOCIN BIOSYNTHESIS TRANSCRIPTIONAL REGULATOR MFTR-RELATED"/>
    <property type="match status" value="1"/>
</dbReference>
<dbReference type="InterPro" id="IPR009057">
    <property type="entry name" value="Homeodomain-like_sf"/>
</dbReference>
<proteinExistence type="predicted"/>
<dbReference type="Proteomes" id="UP001651690">
    <property type="component" value="Unassembled WGS sequence"/>
</dbReference>
<keyword evidence="2 4" id="KW-0238">DNA-binding</keyword>
<dbReference type="Gene3D" id="1.10.357.10">
    <property type="entry name" value="Tetracycline Repressor, domain 2"/>
    <property type="match status" value="1"/>
</dbReference>
<evidence type="ECO:0000256" key="3">
    <source>
        <dbReference type="ARBA" id="ARBA00023163"/>
    </source>
</evidence>
<keyword evidence="3" id="KW-0804">Transcription</keyword>
<dbReference type="Pfam" id="PF00440">
    <property type="entry name" value="TetR_N"/>
    <property type="match status" value="1"/>
</dbReference>
<dbReference type="Gene3D" id="1.10.10.60">
    <property type="entry name" value="Homeodomain-like"/>
    <property type="match status" value="1"/>
</dbReference>
<protein>
    <submittedName>
        <fullName evidence="6">TetR/AcrR family transcriptional regulator</fullName>
    </submittedName>
</protein>
<evidence type="ECO:0000259" key="5">
    <source>
        <dbReference type="PROSITE" id="PS50977"/>
    </source>
</evidence>
<evidence type="ECO:0000256" key="4">
    <source>
        <dbReference type="PROSITE-ProRule" id="PRU00335"/>
    </source>
</evidence>
<feature type="domain" description="HTH tetR-type" evidence="5">
    <location>
        <begin position="21"/>
        <end position="81"/>
    </location>
</feature>
<evidence type="ECO:0000256" key="1">
    <source>
        <dbReference type="ARBA" id="ARBA00023015"/>
    </source>
</evidence>
<dbReference type="PANTHER" id="PTHR30055">
    <property type="entry name" value="HTH-TYPE TRANSCRIPTIONAL REGULATOR RUTR"/>
    <property type="match status" value="1"/>
</dbReference>
<feature type="DNA-binding region" description="H-T-H motif" evidence="4">
    <location>
        <begin position="44"/>
        <end position="63"/>
    </location>
</feature>
<reference evidence="6 7" key="1">
    <citation type="submission" date="2022-06" db="EMBL/GenBank/DDBJ databases">
        <title>Mycolicibacterium sp. CAU 1645 isolated from seawater.</title>
        <authorList>
            <person name="Kim W."/>
        </authorList>
    </citation>
    <scope>NUCLEOTIDE SEQUENCE [LARGE SCALE GENOMIC DNA]</scope>
    <source>
        <strain evidence="6 7">CAU 1645</strain>
    </source>
</reference>
<comment type="caution">
    <text evidence="6">The sequence shown here is derived from an EMBL/GenBank/DDBJ whole genome shotgun (WGS) entry which is preliminary data.</text>
</comment>
<name>A0ABT1LYF8_9MYCO</name>
<dbReference type="SUPFAM" id="SSF46689">
    <property type="entry name" value="Homeodomain-like"/>
    <property type="match status" value="1"/>
</dbReference>
<keyword evidence="1" id="KW-0805">Transcription regulation</keyword>
<evidence type="ECO:0000256" key="2">
    <source>
        <dbReference type="ARBA" id="ARBA00023125"/>
    </source>
</evidence>
<evidence type="ECO:0000313" key="6">
    <source>
        <dbReference type="EMBL" id="MCP9271938.1"/>
    </source>
</evidence>
<keyword evidence="7" id="KW-1185">Reference proteome</keyword>
<dbReference type="EMBL" id="JANDBD010000002">
    <property type="protein sequence ID" value="MCP9271938.1"/>
    <property type="molecule type" value="Genomic_DNA"/>
</dbReference>
<dbReference type="RefSeq" id="WP_255059058.1">
    <property type="nucleotide sequence ID" value="NZ_JANDBD010000002.1"/>
</dbReference>
<organism evidence="6 7">
    <name type="scientific">Mycolicibacterium arenosum</name>
    <dbReference type="NCBI Taxonomy" id="2952157"/>
    <lineage>
        <taxon>Bacteria</taxon>
        <taxon>Bacillati</taxon>
        <taxon>Actinomycetota</taxon>
        <taxon>Actinomycetes</taxon>
        <taxon>Mycobacteriales</taxon>
        <taxon>Mycobacteriaceae</taxon>
        <taxon>Mycolicibacterium</taxon>
    </lineage>
</organism>
<sequence length="201" mass="22418">MTATPRLRPGRHQLSRDEVRAHQITRIFTALEEVMSDKGYLETSVADVIKAAGVSRQTFYELFSSKQDCFVASYTRRQESLITRVLDRLSGDTAMERFAVLLRAYLWSIAECPGRSRLYLVGVYAAGSEAIAHRLELQQQFVDGVAGVFDATTEQDRFNCWTLVAAVSTMVTNALLADDADAVLELYDPVLAMTRQLMAPA</sequence>
<dbReference type="PRINTS" id="PR00455">
    <property type="entry name" value="HTHTETR"/>
</dbReference>
<accession>A0ABT1LYF8</accession>
<dbReference type="PROSITE" id="PS50977">
    <property type="entry name" value="HTH_TETR_2"/>
    <property type="match status" value="1"/>
</dbReference>
<dbReference type="InterPro" id="IPR001647">
    <property type="entry name" value="HTH_TetR"/>
</dbReference>
<dbReference type="InterPro" id="IPR050109">
    <property type="entry name" value="HTH-type_TetR-like_transc_reg"/>
</dbReference>
<gene>
    <name evidence="6" type="ORF">NM203_07050</name>
</gene>